<protein>
    <recommendedName>
        <fullName evidence="6">Galactose oxidase</fullName>
    </recommendedName>
</protein>
<evidence type="ECO:0000256" key="3">
    <source>
        <dbReference type="SAM" id="Phobius"/>
    </source>
</evidence>
<evidence type="ECO:0000256" key="1">
    <source>
        <dbReference type="ARBA" id="ARBA00022441"/>
    </source>
</evidence>
<name>A0A9P5SEJ8_9FUNG</name>
<accession>A0A9P5SEJ8</accession>
<evidence type="ECO:0000313" key="4">
    <source>
        <dbReference type="EMBL" id="KAF9325368.1"/>
    </source>
</evidence>
<reference evidence="4" key="1">
    <citation type="journal article" date="2020" name="Fungal Divers.">
        <title>Resolving the Mortierellaceae phylogeny through synthesis of multi-gene phylogenetics and phylogenomics.</title>
        <authorList>
            <person name="Vandepol N."/>
            <person name="Liber J."/>
            <person name="Desiro A."/>
            <person name="Na H."/>
            <person name="Kennedy M."/>
            <person name="Barry K."/>
            <person name="Grigoriev I.V."/>
            <person name="Miller A.N."/>
            <person name="O'Donnell K."/>
            <person name="Stajich J.E."/>
            <person name="Bonito G."/>
        </authorList>
    </citation>
    <scope>NUCLEOTIDE SEQUENCE</scope>
    <source>
        <strain evidence="4">NVP1</strain>
    </source>
</reference>
<dbReference type="Gene3D" id="2.120.10.80">
    <property type="entry name" value="Kelch-type beta propeller"/>
    <property type="match status" value="2"/>
</dbReference>
<gene>
    <name evidence="4" type="ORF">BG006_011149</name>
</gene>
<dbReference type="SUPFAM" id="SSF117281">
    <property type="entry name" value="Kelch motif"/>
    <property type="match status" value="2"/>
</dbReference>
<evidence type="ECO:0008006" key="6">
    <source>
        <dbReference type="Google" id="ProtNLM"/>
    </source>
</evidence>
<dbReference type="PANTHER" id="PTHR46093">
    <property type="entry name" value="ACYL-COA-BINDING DOMAIN-CONTAINING PROTEIN 5"/>
    <property type="match status" value="1"/>
</dbReference>
<comment type="caution">
    <text evidence="4">The sequence shown here is derived from an EMBL/GenBank/DDBJ whole genome shotgun (WGS) entry which is preliminary data.</text>
</comment>
<feature type="transmembrane region" description="Helical" evidence="3">
    <location>
        <begin position="314"/>
        <end position="339"/>
    </location>
</feature>
<dbReference type="Proteomes" id="UP000696485">
    <property type="component" value="Unassembled WGS sequence"/>
</dbReference>
<keyword evidence="2" id="KW-0677">Repeat</keyword>
<proteinExistence type="predicted"/>
<keyword evidence="3" id="KW-0812">Transmembrane</keyword>
<keyword evidence="3" id="KW-1133">Transmembrane helix</keyword>
<dbReference type="AlphaFoldDB" id="A0A9P5SEJ8"/>
<organism evidence="4 5">
    <name type="scientific">Podila minutissima</name>
    <dbReference type="NCBI Taxonomy" id="64525"/>
    <lineage>
        <taxon>Eukaryota</taxon>
        <taxon>Fungi</taxon>
        <taxon>Fungi incertae sedis</taxon>
        <taxon>Mucoromycota</taxon>
        <taxon>Mortierellomycotina</taxon>
        <taxon>Mortierellomycetes</taxon>
        <taxon>Mortierellales</taxon>
        <taxon>Mortierellaceae</taxon>
        <taxon>Podila</taxon>
    </lineage>
</organism>
<dbReference type="EMBL" id="JAAAUY010000935">
    <property type="protein sequence ID" value="KAF9325368.1"/>
    <property type="molecule type" value="Genomic_DNA"/>
</dbReference>
<keyword evidence="5" id="KW-1185">Reference proteome</keyword>
<evidence type="ECO:0000313" key="5">
    <source>
        <dbReference type="Proteomes" id="UP000696485"/>
    </source>
</evidence>
<sequence>MTTISPRWLHASAVANSTIYISGGTSFKSTGREIILAETLALDISKPWSVSNPPFVTLAPLARPLRGHSMNKMSGIPQIVVVGGESSANDTSSSSTILILDTSLPSSKSSWTAPPNTNTTLRRLYHASLTTGKDGALLQGGYQSTSLNRTVVSSLVTLNPKQKYVPQSTAPVSLAPHGPDLARHTMTLTTDGLAVILGGINSNGTVASLTIAHVLDTQAGRSEWKIVPLNGTPPDPRMSFTTVLVNSTTMLVYGGTPDFKSAYWVVFYLDLKSWTWSSPAVQGASPRRWGHTATMAGTTMIVAFDSDPVDKKKLSLAAVLGITFVVTVTIVAGMFIGLVRRRRRRTRNTVAREDLGDQTARSAVKRQETSEGHGLLMNAASFLGMGSKLKKGGLDSKRGSQTSLNIHPISVAARMLQLGTPATSLGYAEVTVQQGCGMVPVSSYIYPSQPCSVTEKDEDGWETKVVYHTLSQAQQQALKSSQEDRVNNELHHME</sequence>
<dbReference type="Pfam" id="PF24681">
    <property type="entry name" value="Kelch_KLHDC2_KLHL20_DRC7"/>
    <property type="match status" value="1"/>
</dbReference>
<keyword evidence="3" id="KW-0472">Membrane</keyword>
<dbReference type="InterPro" id="IPR015915">
    <property type="entry name" value="Kelch-typ_b-propeller"/>
</dbReference>
<dbReference type="PANTHER" id="PTHR46093:SF18">
    <property type="entry name" value="FIBRONECTIN TYPE-III DOMAIN-CONTAINING PROTEIN"/>
    <property type="match status" value="1"/>
</dbReference>
<evidence type="ECO:0000256" key="2">
    <source>
        <dbReference type="ARBA" id="ARBA00022737"/>
    </source>
</evidence>
<keyword evidence="1" id="KW-0880">Kelch repeat</keyword>